<evidence type="ECO:0000256" key="2">
    <source>
        <dbReference type="SAM" id="SignalP"/>
    </source>
</evidence>
<feature type="signal peptide" evidence="2">
    <location>
        <begin position="1"/>
        <end position="22"/>
    </location>
</feature>
<dbReference type="EMBL" id="ML120374">
    <property type="protein sequence ID" value="RPB01310.1"/>
    <property type="molecule type" value="Genomic_DNA"/>
</dbReference>
<sequence length="256" mass="29086">MFLLNYYFFFLILSLKIGWVSAAQKPAPQWKYPQGYHIMRKIVVKATRDGASAKGTTDYWIPAFLRITYSATSIENVDIKVMPFCDNQHISPDSMRWSNIGRVAQELAWDQKEQFDAEGKYQGSFYTENVQNSLDKILQGPRDMDKFVEGNARELKAWWDSIATQGDRYFPRSTDREPGPAMSDAVRGVKKCAPPTKGEASQPYITHKQKMSTHIMDLEHTITAELCKRIETAGGGRKRTDFLSSPRKSSSASNPI</sequence>
<feature type="compositionally biased region" description="Basic and acidic residues" evidence="1">
    <location>
        <begin position="169"/>
        <end position="178"/>
    </location>
</feature>
<feature type="region of interest" description="Disordered" evidence="1">
    <location>
        <begin position="169"/>
        <end position="202"/>
    </location>
</feature>
<feature type="compositionally biased region" description="Low complexity" evidence="1">
    <location>
        <begin position="244"/>
        <end position="256"/>
    </location>
</feature>
<keyword evidence="4" id="KW-1185">Reference proteome</keyword>
<dbReference type="Proteomes" id="UP000276215">
    <property type="component" value="Unassembled WGS sequence"/>
</dbReference>
<dbReference type="OrthoDB" id="10408829at2759"/>
<accession>A0A3N4JSM4</accession>
<dbReference type="AlphaFoldDB" id="A0A3N4JSM4"/>
<reference evidence="3 4" key="1">
    <citation type="journal article" date="2018" name="Nat. Ecol. Evol.">
        <title>Pezizomycetes genomes reveal the molecular basis of ectomycorrhizal truffle lifestyle.</title>
        <authorList>
            <person name="Murat C."/>
            <person name="Payen T."/>
            <person name="Noel B."/>
            <person name="Kuo A."/>
            <person name="Morin E."/>
            <person name="Chen J."/>
            <person name="Kohler A."/>
            <person name="Krizsan K."/>
            <person name="Balestrini R."/>
            <person name="Da Silva C."/>
            <person name="Montanini B."/>
            <person name="Hainaut M."/>
            <person name="Levati E."/>
            <person name="Barry K.W."/>
            <person name="Belfiori B."/>
            <person name="Cichocki N."/>
            <person name="Clum A."/>
            <person name="Dockter R.B."/>
            <person name="Fauchery L."/>
            <person name="Guy J."/>
            <person name="Iotti M."/>
            <person name="Le Tacon F."/>
            <person name="Lindquist E.A."/>
            <person name="Lipzen A."/>
            <person name="Malagnac F."/>
            <person name="Mello A."/>
            <person name="Molinier V."/>
            <person name="Miyauchi S."/>
            <person name="Poulain J."/>
            <person name="Riccioni C."/>
            <person name="Rubini A."/>
            <person name="Sitrit Y."/>
            <person name="Splivallo R."/>
            <person name="Traeger S."/>
            <person name="Wang M."/>
            <person name="Zifcakova L."/>
            <person name="Wipf D."/>
            <person name="Zambonelli A."/>
            <person name="Paolocci F."/>
            <person name="Nowrousian M."/>
            <person name="Ottonello S."/>
            <person name="Baldrian P."/>
            <person name="Spatafora J.W."/>
            <person name="Henrissat B."/>
            <person name="Nagy L.G."/>
            <person name="Aury J.M."/>
            <person name="Wincker P."/>
            <person name="Grigoriev I.V."/>
            <person name="Bonfante P."/>
            <person name="Martin F.M."/>
        </authorList>
    </citation>
    <scope>NUCLEOTIDE SEQUENCE [LARGE SCALE GENOMIC DNA]</scope>
    <source>
        <strain evidence="3 4">120613-1</strain>
    </source>
</reference>
<evidence type="ECO:0000313" key="4">
    <source>
        <dbReference type="Proteomes" id="UP000276215"/>
    </source>
</evidence>
<evidence type="ECO:0000256" key="1">
    <source>
        <dbReference type="SAM" id="MobiDB-lite"/>
    </source>
</evidence>
<gene>
    <name evidence="3" type="ORF">L873DRAFT_674498</name>
</gene>
<evidence type="ECO:0000313" key="3">
    <source>
        <dbReference type="EMBL" id="RPB01310.1"/>
    </source>
</evidence>
<protein>
    <submittedName>
        <fullName evidence="3">Uncharacterized protein</fullName>
    </submittedName>
</protein>
<proteinExistence type="predicted"/>
<name>A0A3N4JSM4_9PEZI</name>
<feature type="chain" id="PRO_5018276573" evidence="2">
    <location>
        <begin position="23"/>
        <end position="256"/>
    </location>
</feature>
<keyword evidence="2" id="KW-0732">Signal</keyword>
<organism evidence="3 4">
    <name type="scientific">Choiromyces venosus 120613-1</name>
    <dbReference type="NCBI Taxonomy" id="1336337"/>
    <lineage>
        <taxon>Eukaryota</taxon>
        <taxon>Fungi</taxon>
        <taxon>Dikarya</taxon>
        <taxon>Ascomycota</taxon>
        <taxon>Pezizomycotina</taxon>
        <taxon>Pezizomycetes</taxon>
        <taxon>Pezizales</taxon>
        <taxon>Tuberaceae</taxon>
        <taxon>Choiromyces</taxon>
    </lineage>
</organism>
<feature type="region of interest" description="Disordered" evidence="1">
    <location>
        <begin position="235"/>
        <end position="256"/>
    </location>
</feature>